<evidence type="ECO:0000313" key="3">
    <source>
        <dbReference type="Proteomes" id="UP001152795"/>
    </source>
</evidence>
<organism evidence="2 3">
    <name type="scientific">Paramuricea clavata</name>
    <name type="common">Red gorgonian</name>
    <name type="synonym">Violescent sea-whip</name>
    <dbReference type="NCBI Taxonomy" id="317549"/>
    <lineage>
        <taxon>Eukaryota</taxon>
        <taxon>Metazoa</taxon>
        <taxon>Cnidaria</taxon>
        <taxon>Anthozoa</taxon>
        <taxon>Octocorallia</taxon>
        <taxon>Malacalcyonacea</taxon>
        <taxon>Plexauridae</taxon>
        <taxon>Paramuricea</taxon>
    </lineage>
</organism>
<dbReference type="Proteomes" id="UP001152795">
    <property type="component" value="Unassembled WGS sequence"/>
</dbReference>
<proteinExistence type="predicted"/>
<sequence>MTTYCKYTDSSFASSGGVGGYLLRKRKHTDCDYGEQNNLNQKPKPKDVVSGRDKLGSSAEESEEDSDYGYDVEDNYCSLEQLDEDLDEQMNSEEFINALNALKGKMEKDAQKN</sequence>
<keyword evidence="3" id="KW-1185">Reference proteome</keyword>
<evidence type="ECO:0000256" key="1">
    <source>
        <dbReference type="SAM" id="MobiDB-lite"/>
    </source>
</evidence>
<evidence type="ECO:0000313" key="2">
    <source>
        <dbReference type="EMBL" id="CAB4029305.1"/>
    </source>
</evidence>
<reference evidence="2" key="1">
    <citation type="submission" date="2020-04" db="EMBL/GenBank/DDBJ databases">
        <authorList>
            <person name="Alioto T."/>
            <person name="Alioto T."/>
            <person name="Gomez Garrido J."/>
        </authorList>
    </citation>
    <scope>NUCLEOTIDE SEQUENCE</scope>
    <source>
        <strain evidence="2">A484AB</strain>
    </source>
</reference>
<comment type="caution">
    <text evidence="2">The sequence shown here is derived from an EMBL/GenBank/DDBJ whole genome shotgun (WGS) entry which is preliminary data.</text>
</comment>
<feature type="region of interest" description="Disordered" evidence="1">
    <location>
        <begin position="32"/>
        <end position="73"/>
    </location>
</feature>
<feature type="compositionally biased region" description="Basic and acidic residues" evidence="1">
    <location>
        <begin position="44"/>
        <end position="55"/>
    </location>
</feature>
<protein>
    <submittedName>
        <fullName evidence="2">Uncharacterized protein</fullName>
    </submittedName>
</protein>
<dbReference type="AlphaFoldDB" id="A0A6S7JAQ2"/>
<feature type="compositionally biased region" description="Acidic residues" evidence="1">
    <location>
        <begin position="60"/>
        <end position="73"/>
    </location>
</feature>
<name>A0A6S7JAQ2_PARCT</name>
<dbReference type="EMBL" id="CACRXK020016080">
    <property type="protein sequence ID" value="CAB4029305.1"/>
    <property type="molecule type" value="Genomic_DNA"/>
</dbReference>
<accession>A0A6S7JAQ2</accession>
<gene>
    <name evidence="2" type="ORF">PACLA_8A022520</name>
</gene>